<dbReference type="InterPro" id="IPR043917">
    <property type="entry name" value="DUF5753"/>
</dbReference>
<dbReference type="Proteomes" id="UP001501842">
    <property type="component" value="Unassembled WGS sequence"/>
</dbReference>
<reference evidence="3" key="1">
    <citation type="journal article" date="2019" name="Int. J. Syst. Evol. Microbiol.">
        <title>The Global Catalogue of Microorganisms (GCM) 10K type strain sequencing project: providing services to taxonomists for standard genome sequencing and annotation.</title>
        <authorList>
            <consortium name="The Broad Institute Genomics Platform"/>
            <consortium name="The Broad Institute Genome Sequencing Center for Infectious Disease"/>
            <person name="Wu L."/>
            <person name="Ma J."/>
        </authorList>
    </citation>
    <scope>NUCLEOTIDE SEQUENCE [LARGE SCALE GENOMIC DNA]</scope>
    <source>
        <strain evidence="3">JCM 8201</strain>
    </source>
</reference>
<keyword evidence="3" id="KW-1185">Reference proteome</keyword>
<dbReference type="CDD" id="cd00093">
    <property type="entry name" value="HTH_XRE"/>
    <property type="match status" value="1"/>
</dbReference>
<feature type="domain" description="HTH cro/C1-type" evidence="1">
    <location>
        <begin position="15"/>
        <end position="68"/>
    </location>
</feature>
<dbReference type="Pfam" id="PF19054">
    <property type="entry name" value="DUF5753"/>
    <property type="match status" value="1"/>
</dbReference>
<evidence type="ECO:0000313" key="3">
    <source>
        <dbReference type="Proteomes" id="UP001501842"/>
    </source>
</evidence>
<dbReference type="Gene3D" id="1.10.260.40">
    <property type="entry name" value="lambda repressor-like DNA-binding domains"/>
    <property type="match status" value="1"/>
</dbReference>
<comment type="caution">
    <text evidence="2">The sequence shown here is derived from an EMBL/GenBank/DDBJ whole genome shotgun (WGS) entry which is preliminary data.</text>
</comment>
<evidence type="ECO:0000313" key="2">
    <source>
        <dbReference type="EMBL" id="GAA2722864.1"/>
    </source>
</evidence>
<dbReference type="InterPro" id="IPR010982">
    <property type="entry name" value="Lambda_DNA-bd_dom_sf"/>
</dbReference>
<name>A0ABP6GJP2_9ACTN</name>
<organism evidence="2 3">
    <name type="scientific">Actinocorallia aurantiaca</name>
    <dbReference type="NCBI Taxonomy" id="46204"/>
    <lineage>
        <taxon>Bacteria</taxon>
        <taxon>Bacillati</taxon>
        <taxon>Actinomycetota</taxon>
        <taxon>Actinomycetes</taxon>
        <taxon>Streptosporangiales</taxon>
        <taxon>Thermomonosporaceae</taxon>
        <taxon>Actinocorallia</taxon>
    </lineage>
</organism>
<protein>
    <submittedName>
        <fullName evidence="2">Helix-turn-helix transcriptional regulator</fullName>
    </submittedName>
</protein>
<gene>
    <name evidence="2" type="ORF">GCM10010439_16620</name>
</gene>
<proteinExistence type="predicted"/>
<dbReference type="InterPro" id="IPR001387">
    <property type="entry name" value="Cro/C1-type_HTH"/>
</dbReference>
<dbReference type="SMART" id="SM00530">
    <property type="entry name" value="HTH_XRE"/>
    <property type="match status" value="1"/>
</dbReference>
<dbReference type="EMBL" id="BAAATZ010000006">
    <property type="protein sequence ID" value="GAA2722864.1"/>
    <property type="molecule type" value="Genomic_DNA"/>
</dbReference>
<dbReference type="Pfam" id="PF13560">
    <property type="entry name" value="HTH_31"/>
    <property type="match status" value="1"/>
</dbReference>
<dbReference type="PROSITE" id="PS50943">
    <property type="entry name" value="HTH_CROC1"/>
    <property type="match status" value="1"/>
</dbReference>
<evidence type="ECO:0000259" key="1">
    <source>
        <dbReference type="PROSITE" id="PS50943"/>
    </source>
</evidence>
<accession>A0ABP6GJP2</accession>
<sequence length="293" mass="33190">MSSPFVRRLRLGAELRALRQRRGLTTEQLGGLFHQSRMKISRLENAQVRPDLVEVMDLLDLLGPTDDKRAEIISIAREAAGKGWWDAYGDAMGDRQRLYADIESGAATIREYFPTALPGNLQLPAYTQSLIEDDIAAGPISYVPERLIEARRRRQETVFRPDGPDYEVVLDEVGLRRFSVPPKIMHDQLVHLVEESALRPKFVLKVFPIRTGRTSVPLPKSAFFLYSFSDPADPSVVIEEATAADHVRTRPDEFVKYVRRYEFVRSAALSEEESRGLLLEIANQILHEAGPHL</sequence>
<dbReference type="SUPFAM" id="SSF47413">
    <property type="entry name" value="lambda repressor-like DNA-binding domains"/>
    <property type="match status" value="1"/>
</dbReference>